<evidence type="ECO:0000259" key="2">
    <source>
        <dbReference type="Pfam" id="PF13785"/>
    </source>
</evidence>
<gene>
    <name evidence="3" type="ORF">M8A51_05405</name>
</gene>
<keyword evidence="1" id="KW-1133">Transmembrane helix</keyword>
<organism evidence="3 4">
    <name type="scientific">Caldimonas mangrovi</name>
    <dbReference type="NCBI Taxonomy" id="2944811"/>
    <lineage>
        <taxon>Bacteria</taxon>
        <taxon>Pseudomonadati</taxon>
        <taxon>Pseudomonadota</taxon>
        <taxon>Betaproteobacteria</taxon>
        <taxon>Burkholderiales</taxon>
        <taxon>Sphaerotilaceae</taxon>
        <taxon>Caldimonas</taxon>
    </lineage>
</organism>
<dbReference type="Proteomes" id="UP001165541">
    <property type="component" value="Unassembled WGS sequence"/>
</dbReference>
<evidence type="ECO:0000313" key="3">
    <source>
        <dbReference type="EMBL" id="MCM5678965.1"/>
    </source>
</evidence>
<comment type="caution">
    <text evidence="3">The sequence shown here is derived from an EMBL/GenBank/DDBJ whole genome shotgun (WGS) entry which is preliminary data.</text>
</comment>
<name>A0ABT0YJQ4_9BURK</name>
<feature type="domain" description="DUF4178" evidence="2">
    <location>
        <begin position="282"/>
        <end position="429"/>
    </location>
</feature>
<evidence type="ECO:0000256" key="1">
    <source>
        <dbReference type="SAM" id="Phobius"/>
    </source>
</evidence>
<protein>
    <submittedName>
        <fullName evidence="3">DUF4178 domain-containing protein</fullName>
    </submittedName>
</protein>
<sequence length="503" mass="54670">MSARPLFHAPCPACGAPVELASSASSFAVCGYCHSHLSRDGDALQATGHKSEVLEDYSPLQLGAGGRWHQRSFTLVGRIQMRYDGGYWNEWHVLFDDASFGWLSDASGQFAMLQRLPATQPLPTYASLAPGVPVPVEGLAAVVADKREARCVAAQGELPFPVDERWTAQVADLRARGRFFTLDYSDAEPVLYQGHPVLLEQLQMQLLRDEQTINESAGRLKGKLQALACPHCGGTVKAVAGTTPVATCASCGSTLDVQGRTAQLIAEGHQARARLQGVFLEAGDVGVLKGVSWTVLGVIAQSARSDGETYRWTDYLLFNAKHGLRWLSQPGDDADDDAWLFVESLDEWPARPDPRRAELRGHSFQLKDRYDSRVERVWGSFNWTVRVGDTTACEEFAVRRGTPGMPQGSVLTCETTSHEQVWSLGVPLSHAAVAAAFGKKTAAARQRRPLDGNAGRVESLDNAMTLSLFGHGFLWVTHPSMFGLLLGLATLGVLWVVKTAMKG</sequence>
<keyword evidence="1" id="KW-0472">Membrane</keyword>
<feature type="transmembrane region" description="Helical" evidence="1">
    <location>
        <begin position="472"/>
        <end position="497"/>
    </location>
</feature>
<keyword evidence="1" id="KW-0812">Transmembrane</keyword>
<dbReference type="InterPro" id="IPR025235">
    <property type="entry name" value="DUF4178"/>
</dbReference>
<proteinExistence type="predicted"/>
<evidence type="ECO:0000313" key="4">
    <source>
        <dbReference type="Proteomes" id="UP001165541"/>
    </source>
</evidence>
<dbReference type="RefSeq" id="WP_251777157.1">
    <property type="nucleotide sequence ID" value="NZ_JAMKFE010000003.1"/>
</dbReference>
<keyword evidence="4" id="KW-1185">Reference proteome</keyword>
<dbReference type="Pfam" id="PF13785">
    <property type="entry name" value="DUF4178"/>
    <property type="match status" value="2"/>
</dbReference>
<dbReference type="EMBL" id="JAMKFE010000003">
    <property type="protein sequence ID" value="MCM5678965.1"/>
    <property type="molecule type" value="Genomic_DNA"/>
</dbReference>
<feature type="domain" description="DUF4178" evidence="2">
    <location>
        <begin position="61"/>
        <end position="197"/>
    </location>
</feature>
<accession>A0ABT0YJQ4</accession>
<reference evidence="3" key="1">
    <citation type="submission" date="2022-05" db="EMBL/GenBank/DDBJ databases">
        <title>Schlegelella sp. nov., isolated from mangrove soil.</title>
        <authorList>
            <person name="Liu Y."/>
            <person name="Ge X."/>
            <person name="Liu W."/>
        </authorList>
    </citation>
    <scope>NUCLEOTIDE SEQUENCE</scope>
    <source>
        <strain evidence="3">S2-27</strain>
    </source>
</reference>